<dbReference type="NCBIfam" id="TIGR04056">
    <property type="entry name" value="OMP_RagA_SusC"/>
    <property type="match status" value="1"/>
</dbReference>
<keyword evidence="1" id="KW-0813">Transport</keyword>
<dbReference type="InterPro" id="IPR037066">
    <property type="entry name" value="Plug_dom_sf"/>
</dbReference>
<dbReference type="SUPFAM" id="SSF56935">
    <property type="entry name" value="Porins"/>
    <property type="match status" value="1"/>
</dbReference>
<dbReference type="Proteomes" id="UP001325680">
    <property type="component" value="Chromosome"/>
</dbReference>
<dbReference type="Gene3D" id="2.170.130.10">
    <property type="entry name" value="TonB-dependent receptor, plug domain"/>
    <property type="match status" value="1"/>
</dbReference>
<keyword evidence="1" id="KW-0812">Transmembrane</keyword>
<keyword evidence="1" id="KW-0472">Membrane</keyword>
<protein>
    <submittedName>
        <fullName evidence="2">SusC/RagA family TonB-linked outer membrane protein</fullName>
    </submittedName>
</protein>
<dbReference type="RefSeq" id="WP_114789101.1">
    <property type="nucleotide sequence ID" value="NZ_CP139960.1"/>
</dbReference>
<dbReference type="PROSITE" id="PS52016">
    <property type="entry name" value="TONB_DEPENDENT_REC_3"/>
    <property type="match status" value="1"/>
</dbReference>
<gene>
    <name evidence="2" type="ORF">U0035_05905</name>
</gene>
<proteinExistence type="inferred from homology"/>
<accession>A0ABZ0W8T4</accession>
<dbReference type="InterPro" id="IPR008969">
    <property type="entry name" value="CarboxyPept-like_regulatory"/>
</dbReference>
<dbReference type="InterPro" id="IPR039426">
    <property type="entry name" value="TonB-dep_rcpt-like"/>
</dbReference>
<organism evidence="2 3">
    <name type="scientific">Niabella yanshanensis</name>
    <dbReference type="NCBI Taxonomy" id="577386"/>
    <lineage>
        <taxon>Bacteria</taxon>
        <taxon>Pseudomonadati</taxon>
        <taxon>Bacteroidota</taxon>
        <taxon>Chitinophagia</taxon>
        <taxon>Chitinophagales</taxon>
        <taxon>Chitinophagaceae</taxon>
        <taxon>Niabella</taxon>
    </lineage>
</organism>
<keyword evidence="1" id="KW-0998">Cell outer membrane</keyword>
<evidence type="ECO:0000313" key="2">
    <source>
        <dbReference type="EMBL" id="WQD39680.1"/>
    </source>
</evidence>
<dbReference type="EMBL" id="CP139960">
    <property type="protein sequence ID" value="WQD39680.1"/>
    <property type="molecule type" value="Genomic_DNA"/>
</dbReference>
<name>A0ABZ0W8T4_9BACT</name>
<reference evidence="2 3" key="1">
    <citation type="submission" date="2023-12" db="EMBL/GenBank/DDBJ databases">
        <title>Genome sequencing and assembly of bacterial species from a model synthetic community.</title>
        <authorList>
            <person name="Hogle S.L."/>
        </authorList>
    </citation>
    <scope>NUCLEOTIDE SEQUENCE [LARGE SCALE GENOMIC DNA]</scope>
    <source>
        <strain evidence="2 3">HAMBI_3031</strain>
    </source>
</reference>
<keyword evidence="3" id="KW-1185">Reference proteome</keyword>
<evidence type="ECO:0000313" key="3">
    <source>
        <dbReference type="Proteomes" id="UP001325680"/>
    </source>
</evidence>
<dbReference type="InterPro" id="IPR023996">
    <property type="entry name" value="TonB-dep_OMP_SusC/RagA"/>
</dbReference>
<keyword evidence="1" id="KW-1134">Transmembrane beta strand</keyword>
<evidence type="ECO:0000256" key="1">
    <source>
        <dbReference type="PROSITE-ProRule" id="PRU01360"/>
    </source>
</evidence>
<sequence>MLLISTLFKRTSSFLIVLLMYNICCAQAGKMLRGKVLDEFGHPLEKIRVEDKGSHKTVESNEDGIFEINVSVPATLYFSGTSIDAAIYNVSGSADDIVLRLQNRYLVKSDSLDVLYGRQKKELFLGAAATVHTPQLSTTPATLYPYALTGRLAGLYTEQIQGYRTFSGTSDANSVSDLAGTLARTGLEPFSDNNEISLKLRGQNSVVVVDGIQRNIFSLDPQSIESVSVLKDGLSAIALGQRSSRGLLLVTTKKPRMGPPQFSFTAEVGTQQPLSQPQPLDAFNYAYLVNEALQNEGRKTLYTVGDLEGFKSGANAYRYPNVNWYDQVIKKSAPLYRYNLNLGGGSKVARYMVSLSYMNQEGLLNVQNPDAKLQLERYLINSKVDIDVTKYFNIGVQLFGRIQDGNQPGATVGSILGNLLTTPNNAYPVYNPDGSFGGNNSFQQNLRSMLDNSGYMMNTDRDIMANVDMKYSFDKWTKGLWVKLKGNLSVQSATITDRSMRVPVYLMQVGGDNGDTTYARYGSANAQVNNFYAVSNARYWYAQGELGYSKIINQHSFTGSVMADSRRVTLNFDLPGTATNYMAKLQYNYMEKYMLEGALNYSGYDRYPPGQQFGLFYAAGAGWNIAKENFIKNNATWIDLLKLRATYARTGSGVDNSGYFTWRQTYASSNDQTGIAGIDHVRAQIAVAENGLANTGITWEKGNKFNAGLDVALFKNHLSLNADFYRDVYSDLLQIRGKSIALIGTGYPWENMGKNLYTGGELQITYQNNIAAFNYFFTANGSLEKNRVLFMDEQQRDYPWNVATGKPVNTRFGYIADGFFQTDEEAQSGAVIAGYEIKAGDIKFKDLNGDGMIDQFDQTAIGTDKPLLYYGLTTGFNYKGLGFSILLQGVKNRDLYIDNWNTEILRANGQVYGQMYEHLLNRWTPETAAIASYPRLKANGGFGDGYSLSSSTFWMHSGDYWRIKNVNLQYTFPFSWTSRFKVSAITAFANAQNLFTWAAYDRVDPEVGYGAYPIQKVYNMGINIKF</sequence>
<dbReference type="SUPFAM" id="SSF49464">
    <property type="entry name" value="Carboxypeptidase regulatory domain-like"/>
    <property type="match status" value="1"/>
</dbReference>
<comment type="similarity">
    <text evidence="1">Belongs to the TonB-dependent receptor family.</text>
</comment>
<comment type="subcellular location">
    <subcellularLocation>
        <location evidence="1">Cell outer membrane</location>
        <topology evidence="1">Multi-pass membrane protein</topology>
    </subcellularLocation>
</comment>